<dbReference type="RefSeq" id="NP_001314725.1">
    <property type="nucleotide sequence ID" value="NM_001327796.1"/>
</dbReference>
<sequence>MVKRCSYGDCKTDERYPERVINIKFYPFPKPCRNLQKCLKWLRLCGGPNRQLNMDKLRIHSKAKHIYVCSKHFVDGRPTPATPDPLLYEPSDDTPARRIRKQNDAEDGRFGYDQQGVSVDITVEVEPSAEETTTEGDAMVTEMGKPPCKIVKFDPSLHLGDTENKTECVQFNPCKEGEEAIIGDGAPPATILVAGQDKAEIADESQTRDEGSNDDNAGQQECHFCSSMRDEIDHLLKENRKLRKELAKKNMGEDSFKEDNAKVKYYTGLPCFVILMGVLTQLLPHLPQTGHKLSPFQMLLLTLMRLKLNLPVQHIAYLFCVDQDTVSNTFKDTLGTMFQQLKSLVHWPERHYLQATMPHQFVEAFGSCVPVIVDSFEICTQKGSSFKSSAHTFSHCKHHQTMKYLFGITPRGSISFISKGWEGCVSDKHVTENSGLLDQLLPGDLVLADHGFEIGHSGGLMCAELKITGGRRLLDAKDAVEKQQIAHLGVHVDRVTGCVRTKYIMLNGIVPVSMAVPCEGEDMTFLDKIVTVCCALTNMCPSVMKT</sequence>
<accession>A0A8M1P3R4</accession>
<reference evidence="10" key="2">
    <citation type="journal article" date="2016" name="BMC Genomics">
        <title>Gene evolution and gene expression after whole genome duplication in fish: the PhyloFish database.</title>
        <authorList>
            <person name="Pasquier J."/>
            <person name="Cabau C."/>
            <person name="Nguyen T."/>
            <person name="Jouanno E."/>
            <person name="Severac D."/>
            <person name="Braasch I."/>
            <person name="Journot L."/>
            <person name="Pontarotti P."/>
            <person name="Klopp C."/>
            <person name="Postlethwait J.H."/>
            <person name="Guiguen Y."/>
            <person name="Bobe J."/>
        </authorList>
    </citation>
    <scope>NUCLEOTIDE SEQUENCE</scope>
    <source>
        <strain evidence="10">Tuebingen</strain>
    </source>
</reference>
<reference evidence="10" key="1">
    <citation type="journal article" date="2015" name="Nat. Commun.">
        <title>RFX transcription factors are essential for hearing in mice.</title>
        <authorList>
            <person name="Elkon R."/>
            <person name="Milon B."/>
            <person name="Morrison L."/>
            <person name="Shah M."/>
            <person name="Vijayakumar S."/>
            <person name="Racherla M."/>
            <person name="Leitch C.C."/>
            <person name="Silipino L."/>
            <person name="Hadi S."/>
            <person name="Weiss-Gayet M."/>
            <person name="Barras E."/>
            <person name="Schmid C.D."/>
            <person name="Ait-Lounis A."/>
            <person name="Barnes A."/>
            <person name="Song Y."/>
            <person name="Eisenman D.J."/>
            <person name="Eliyahu E."/>
            <person name="Frolenkov G.I."/>
            <person name="Strome S.E."/>
            <person name="Durand B."/>
            <person name="Zaghloul N.A."/>
            <person name="Jones S.M."/>
            <person name="Reith W."/>
            <person name="Hertzano R."/>
        </authorList>
    </citation>
    <scope>NUCLEOTIDE SEQUENCE</scope>
    <source>
        <strain evidence="10">Tuebingen</strain>
    </source>
</reference>
<dbReference type="OrthoDB" id="6369483at2759"/>
<dbReference type="SUPFAM" id="SSF57716">
    <property type="entry name" value="Glucocorticoid receptor-like (DNA-binding domain)"/>
    <property type="match status" value="1"/>
</dbReference>
<dbReference type="Pfam" id="PF13359">
    <property type="entry name" value="DDE_Tnp_4"/>
    <property type="match status" value="1"/>
</dbReference>
<keyword evidence="9" id="KW-1185">Reference proteome</keyword>
<proteinExistence type="predicted"/>
<evidence type="ECO:0000256" key="7">
    <source>
        <dbReference type="SAM" id="MobiDB-lite"/>
    </source>
</evidence>
<dbReference type="AlphaFoldDB" id="A0A8M1P3R4"/>
<dbReference type="InterPro" id="IPR027806">
    <property type="entry name" value="HARBI1_dom"/>
</dbReference>
<organism evidence="9 10">
    <name type="scientific">Danio rerio</name>
    <name type="common">Zebrafish</name>
    <name type="synonym">Brachydanio rerio</name>
    <dbReference type="NCBI Taxonomy" id="7955"/>
    <lineage>
        <taxon>Eukaryota</taxon>
        <taxon>Metazoa</taxon>
        <taxon>Chordata</taxon>
        <taxon>Craniata</taxon>
        <taxon>Vertebrata</taxon>
        <taxon>Euteleostomi</taxon>
        <taxon>Actinopterygii</taxon>
        <taxon>Neopterygii</taxon>
        <taxon>Teleostei</taxon>
        <taxon>Ostariophysi</taxon>
        <taxon>Cypriniformes</taxon>
        <taxon>Danionidae</taxon>
        <taxon>Danioninae</taxon>
        <taxon>Danio</taxon>
    </lineage>
</organism>
<evidence type="ECO:0000256" key="3">
    <source>
        <dbReference type="ARBA" id="ARBA00022771"/>
    </source>
</evidence>
<feature type="domain" description="THAP-type" evidence="8">
    <location>
        <begin position="1"/>
        <end position="88"/>
    </location>
</feature>
<comment type="cofactor">
    <cofactor evidence="1">
        <name>a divalent metal cation</name>
        <dbReference type="ChEBI" id="CHEBI:60240"/>
    </cofactor>
</comment>
<keyword evidence="4" id="KW-0862">Zinc</keyword>
<evidence type="ECO:0000313" key="10">
    <source>
        <dbReference type="RefSeq" id="NP_001314725.1"/>
    </source>
</evidence>
<dbReference type="PROSITE" id="PS50950">
    <property type="entry name" value="ZF_THAP"/>
    <property type="match status" value="1"/>
</dbReference>
<dbReference type="PANTHER" id="PTHR23080:SF144">
    <property type="entry name" value="SPINDLE AND KINETOCHORE ASSOCIATED COMPLEX SUBUNIT 3"/>
    <property type="match status" value="1"/>
</dbReference>
<dbReference type="InterPro" id="IPR006612">
    <property type="entry name" value="THAP_Znf"/>
</dbReference>
<feature type="region of interest" description="Disordered" evidence="7">
    <location>
        <begin position="198"/>
        <end position="220"/>
    </location>
</feature>
<dbReference type="InterPro" id="IPR027805">
    <property type="entry name" value="Transposase_HTH_dom"/>
</dbReference>
<evidence type="ECO:0000313" key="9">
    <source>
        <dbReference type="Proteomes" id="UP000000437"/>
    </source>
</evidence>
<dbReference type="Proteomes" id="UP000000437">
    <property type="component" value="Chromosome 13"/>
</dbReference>
<keyword evidence="2" id="KW-0479">Metal-binding</keyword>
<dbReference type="Pfam" id="PF05485">
    <property type="entry name" value="THAP"/>
    <property type="match status" value="1"/>
</dbReference>
<dbReference type="Pfam" id="PF13613">
    <property type="entry name" value="HTH_Tnp_4"/>
    <property type="match status" value="1"/>
</dbReference>
<dbReference type="FunCoup" id="A0A8M1P3R4">
    <property type="interactions" value="1"/>
</dbReference>
<dbReference type="GeneID" id="799792"/>
<evidence type="ECO:0000259" key="8">
    <source>
        <dbReference type="PROSITE" id="PS50950"/>
    </source>
</evidence>
<keyword evidence="5 6" id="KW-0238">DNA-binding</keyword>
<protein>
    <submittedName>
        <fullName evidence="10">Uncharacterized protein LOC799792</fullName>
    </submittedName>
</protein>
<name>A0A8M1P3R4_DANRE</name>
<keyword evidence="3 6" id="KW-0863">Zinc-finger</keyword>
<feature type="compositionally biased region" description="Basic and acidic residues" evidence="7">
    <location>
        <begin position="198"/>
        <end position="211"/>
    </location>
</feature>
<evidence type="ECO:0000256" key="2">
    <source>
        <dbReference type="ARBA" id="ARBA00022723"/>
    </source>
</evidence>
<evidence type="ECO:0000256" key="4">
    <source>
        <dbReference type="ARBA" id="ARBA00022833"/>
    </source>
</evidence>
<dbReference type="GO" id="GO:0008270">
    <property type="term" value="F:zinc ion binding"/>
    <property type="evidence" value="ECO:0007669"/>
    <property type="project" value="UniProtKB-KW"/>
</dbReference>
<dbReference type="GlyGen" id="A0A8M1P3R4">
    <property type="glycosylation" value="2 sites"/>
</dbReference>
<dbReference type="GO" id="GO:0003677">
    <property type="term" value="F:DNA binding"/>
    <property type="evidence" value="ECO:0007669"/>
    <property type="project" value="UniProtKB-UniRule"/>
</dbReference>
<evidence type="ECO:0000256" key="1">
    <source>
        <dbReference type="ARBA" id="ARBA00001968"/>
    </source>
</evidence>
<reference evidence="10" key="3">
    <citation type="submission" date="2025-08" db="UniProtKB">
        <authorList>
            <consortium name="RefSeq"/>
        </authorList>
    </citation>
    <scope>IDENTIFICATION</scope>
    <source>
        <strain evidence="10">Tuebingen</strain>
    </source>
</reference>
<evidence type="ECO:0000256" key="6">
    <source>
        <dbReference type="PROSITE-ProRule" id="PRU00309"/>
    </source>
</evidence>
<dbReference type="PANTHER" id="PTHR23080">
    <property type="entry name" value="THAP DOMAIN PROTEIN"/>
    <property type="match status" value="1"/>
</dbReference>
<evidence type="ECO:0000256" key="5">
    <source>
        <dbReference type="ARBA" id="ARBA00023125"/>
    </source>
</evidence>
<dbReference type="KEGG" id="dre:799792"/>
<gene>
    <name evidence="10" type="primary">si:dkey-20i10.7</name>
</gene>